<keyword evidence="3" id="KW-0731">Sigma factor</keyword>
<name>A0A0F9VG01_9ZZZZ</name>
<reference evidence="9" key="1">
    <citation type="journal article" date="2015" name="Nature">
        <title>Complex archaea that bridge the gap between prokaryotes and eukaryotes.</title>
        <authorList>
            <person name="Spang A."/>
            <person name="Saw J.H."/>
            <person name="Jorgensen S.L."/>
            <person name="Zaremba-Niedzwiedzka K."/>
            <person name="Martijn J."/>
            <person name="Lind A.E."/>
            <person name="van Eijk R."/>
            <person name="Schleper C."/>
            <person name="Guy L."/>
            <person name="Ettema T.J."/>
        </authorList>
    </citation>
    <scope>NUCLEOTIDE SEQUENCE</scope>
</reference>
<dbReference type="Pfam" id="PF04539">
    <property type="entry name" value="Sigma70_r3"/>
    <property type="match status" value="1"/>
</dbReference>
<evidence type="ECO:0000259" key="8">
    <source>
        <dbReference type="Pfam" id="PF04545"/>
    </source>
</evidence>
<dbReference type="GO" id="GO:0016987">
    <property type="term" value="F:sigma factor activity"/>
    <property type="evidence" value="ECO:0007669"/>
    <property type="project" value="UniProtKB-KW"/>
</dbReference>
<sequence>MIASAGGLSMYTRAQRSANDQDRLVEQYAPLVKRIAYHLLGRLPSSVQVDDLIQAGMIGLLEASRKFDFGKGASFETYAGIRIRGAMLDEVRKGDWAPRSVHRNTRMVSDAMRAVESRLGRDAKDHEIAAELDMSLEEYYAILNDTAGSKLFSFDDLLESGAPADVQGDFEPFSGLEDERFRGALAEAIDGLPERERLLLSLYYDEELNLKEIGAVLGVSESRVSQLHSQCAARLRARLSSWRND</sequence>
<feature type="domain" description="RNA polymerase sigma-70 region 3" evidence="6">
    <location>
        <begin position="105"/>
        <end position="159"/>
    </location>
</feature>
<dbReference type="GO" id="GO:0006352">
    <property type="term" value="P:DNA-templated transcription initiation"/>
    <property type="evidence" value="ECO:0007669"/>
    <property type="project" value="InterPro"/>
</dbReference>
<dbReference type="InterPro" id="IPR007627">
    <property type="entry name" value="RNA_pol_sigma70_r2"/>
</dbReference>
<evidence type="ECO:0000256" key="5">
    <source>
        <dbReference type="ARBA" id="ARBA00023163"/>
    </source>
</evidence>
<dbReference type="NCBIfam" id="TIGR02937">
    <property type="entry name" value="sigma70-ECF"/>
    <property type="match status" value="1"/>
</dbReference>
<protein>
    <recommendedName>
        <fullName evidence="10">RNA polymerase sigma-70 domain-containing protein</fullName>
    </recommendedName>
</protein>
<evidence type="ECO:0000259" key="7">
    <source>
        <dbReference type="Pfam" id="PF04542"/>
    </source>
</evidence>
<dbReference type="Gene3D" id="1.20.140.160">
    <property type="match status" value="1"/>
</dbReference>
<dbReference type="GO" id="GO:0003899">
    <property type="term" value="F:DNA-directed RNA polymerase activity"/>
    <property type="evidence" value="ECO:0007669"/>
    <property type="project" value="InterPro"/>
</dbReference>
<dbReference type="Pfam" id="PF04545">
    <property type="entry name" value="Sigma70_r4"/>
    <property type="match status" value="1"/>
</dbReference>
<dbReference type="HAMAP" id="MF_00962">
    <property type="entry name" value="Sigma70_FliA"/>
    <property type="match status" value="1"/>
</dbReference>
<dbReference type="InterPro" id="IPR014284">
    <property type="entry name" value="RNA_pol_sigma-70_dom"/>
</dbReference>
<dbReference type="FunFam" id="1.10.1740.10:FF:000002">
    <property type="entry name" value="RNA polymerase sigma factor FliA"/>
    <property type="match status" value="1"/>
</dbReference>
<dbReference type="Gene3D" id="1.10.1740.10">
    <property type="match status" value="1"/>
</dbReference>
<dbReference type="GO" id="GO:0003677">
    <property type="term" value="F:DNA binding"/>
    <property type="evidence" value="ECO:0007669"/>
    <property type="project" value="UniProtKB-KW"/>
</dbReference>
<dbReference type="PIRSF" id="PIRSF000770">
    <property type="entry name" value="RNA_pol_sigma-SigE/K"/>
    <property type="match status" value="1"/>
</dbReference>
<dbReference type="InterPro" id="IPR028617">
    <property type="entry name" value="Sigma70_FliA"/>
</dbReference>
<dbReference type="Pfam" id="PF04542">
    <property type="entry name" value="Sigma70_r2"/>
    <property type="match status" value="1"/>
</dbReference>
<dbReference type="SUPFAM" id="SSF88946">
    <property type="entry name" value="Sigma2 domain of RNA polymerase sigma factors"/>
    <property type="match status" value="1"/>
</dbReference>
<keyword evidence="1" id="KW-0963">Cytoplasm</keyword>
<dbReference type="EMBL" id="LAZR01000028">
    <property type="protein sequence ID" value="KKO02970.1"/>
    <property type="molecule type" value="Genomic_DNA"/>
</dbReference>
<dbReference type="InterPro" id="IPR007630">
    <property type="entry name" value="RNA_pol_sigma70_r4"/>
</dbReference>
<feature type="domain" description="RNA polymerase sigma-70 region 2" evidence="7">
    <location>
        <begin position="24"/>
        <end position="96"/>
    </location>
</feature>
<dbReference type="AlphaFoldDB" id="A0A0F9VG01"/>
<gene>
    <name evidence="9" type="ORF">LCGC14_0098900</name>
</gene>
<dbReference type="InterPro" id="IPR007624">
    <property type="entry name" value="RNA_pol_sigma70_r3"/>
</dbReference>
<accession>A0A0F9VG01</accession>
<dbReference type="FunFam" id="1.20.140.160:FF:000001">
    <property type="entry name" value="RNA polymerase sigma factor FliA"/>
    <property type="match status" value="1"/>
</dbReference>
<keyword evidence="4" id="KW-0238">DNA-binding</keyword>
<comment type="caution">
    <text evidence="9">The sequence shown here is derived from an EMBL/GenBank/DDBJ whole genome shotgun (WGS) entry which is preliminary data.</text>
</comment>
<evidence type="ECO:0000259" key="6">
    <source>
        <dbReference type="Pfam" id="PF04539"/>
    </source>
</evidence>
<feature type="domain" description="RNA polymerase sigma-70 region 4" evidence="8">
    <location>
        <begin position="188"/>
        <end position="237"/>
    </location>
</feature>
<dbReference type="PANTHER" id="PTHR30385">
    <property type="entry name" value="SIGMA FACTOR F FLAGELLAR"/>
    <property type="match status" value="1"/>
</dbReference>
<keyword evidence="2" id="KW-0805">Transcription regulation</keyword>
<organism evidence="9">
    <name type="scientific">marine sediment metagenome</name>
    <dbReference type="NCBI Taxonomy" id="412755"/>
    <lineage>
        <taxon>unclassified sequences</taxon>
        <taxon>metagenomes</taxon>
        <taxon>ecological metagenomes</taxon>
    </lineage>
</organism>
<evidence type="ECO:0000256" key="1">
    <source>
        <dbReference type="ARBA" id="ARBA00022490"/>
    </source>
</evidence>
<dbReference type="InterPro" id="IPR000943">
    <property type="entry name" value="RNA_pol_sigma70"/>
</dbReference>
<dbReference type="NCBIfam" id="NF005413">
    <property type="entry name" value="PRK06986.1"/>
    <property type="match status" value="1"/>
</dbReference>
<evidence type="ECO:0000256" key="4">
    <source>
        <dbReference type="ARBA" id="ARBA00023125"/>
    </source>
</evidence>
<dbReference type="PRINTS" id="PR00046">
    <property type="entry name" value="SIGMA70FCT"/>
</dbReference>
<dbReference type="InterPro" id="IPR013325">
    <property type="entry name" value="RNA_pol_sigma_r2"/>
</dbReference>
<evidence type="ECO:0008006" key="10">
    <source>
        <dbReference type="Google" id="ProtNLM"/>
    </source>
</evidence>
<dbReference type="InterPro" id="IPR013324">
    <property type="entry name" value="RNA_pol_sigma_r3/r4-like"/>
</dbReference>
<keyword evidence="5" id="KW-0804">Transcription</keyword>
<evidence type="ECO:0000256" key="2">
    <source>
        <dbReference type="ARBA" id="ARBA00023015"/>
    </source>
</evidence>
<dbReference type="PANTHER" id="PTHR30385:SF7">
    <property type="entry name" value="RNA POLYMERASE SIGMA FACTOR FLIA"/>
    <property type="match status" value="1"/>
</dbReference>
<evidence type="ECO:0000313" key="9">
    <source>
        <dbReference type="EMBL" id="KKO02970.1"/>
    </source>
</evidence>
<dbReference type="InterPro" id="IPR012845">
    <property type="entry name" value="RNA_pol_sigma_FliA_WhiG"/>
</dbReference>
<dbReference type="SUPFAM" id="SSF88659">
    <property type="entry name" value="Sigma3 and sigma4 domains of RNA polymerase sigma factors"/>
    <property type="match status" value="2"/>
</dbReference>
<dbReference type="NCBIfam" id="TIGR02479">
    <property type="entry name" value="FliA_WhiG"/>
    <property type="match status" value="1"/>
</dbReference>
<proteinExistence type="inferred from homology"/>
<evidence type="ECO:0000256" key="3">
    <source>
        <dbReference type="ARBA" id="ARBA00023082"/>
    </source>
</evidence>
<dbReference type="CDD" id="cd06171">
    <property type="entry name" value="Sigma70_r4"/>
    <property type="match status" value="1"/>
</dbReference>